<feature type="domain" description="DUF7357" evidence="2">
    <location>
        <begin position="63"/>
        <end position="103"/>
    </location>
</feature>
<reference evidence="3" key="2">
    <citation type="submission" date="2010-05" db="EMBL/GenBank/DDBJ databases">
        <title>The Genome Sequence of Magnaporthe poae strain ATCC 64411.</title>
        <authorList>
            <consortium name="The Broad Institute Genome Sequencing Platform"/>
            <consortium name="Broad Institute Genome Sequencing Center for Infectious Disease"/>
            <person name="Ma L.-J."/>
            <person name="Dead R."/>
            <person name="Young S."/>
            <person name="Zeng Q."/>
            <person name="Koehrsen M."/>
            <person name="Alvarado L."/>
            <person name="Berlin A."/>
            <person name="Chapman S.B."/>
            <person name="Chen Z."/>
            <person name="Freedman E."/>
            <person name="Gellesch M."/>
            <person name="Goldberg J."/>
            <person name="Griggs A."/>
            <person name="Gujja S."/>
            <person name="Heilman E.R."/>
            <person name="Heiman D."/>
            <person name="Hepburn T."/>
            <person name="Howarth C."/>
            <person name="Jen D."/>
            <person name="Larson L."/>
            <person name="Mehta T."/>
            <person name="Neiman D."/>
            <person name="Pearson M."/>
            <person name="Roberts A."/>
            <person name="Saif S."/>
            <person name="Shea T."/>
            <person name="Shenoy N."/>
            <person name="Sisk P."/>
            <person name="Stolte C."/>
            <person name="Sykes S."/>
            <person name="Walk T."/>
            <person name="White J."/>
            <person name="Yandava C."/>
            <person name="Haas B."/>
            <person name="Nusbaum C."/>
            <person name="Birren B."/>
        </authorList>
    </citation>
    <scope>NUCLEOTIDE SEQUENCE</scope>
    <source>
        <strain evidence="3">ATCC 64411</strain>
    </source>
</reference>
<evidence type="ECO:0000313" key="3">
    <source>
        <dbReference type="EMBL" id="KLU90647.1"/>
    </source>
</evidence>
<reference evidence="4" key="5">
    <citation type="submission" date="2015-06" db="UniProtKB">
        <authorList>
            <consortium name="EnsemblFungi"/>
        </authorList>
    </citation>
    <scope>IDENTIFICATION</scope>
    <source>
        <strain evidence="4">ATCC 64411</strain>
    </source>
</reference>
<keyword evidence="5" id="KW-1185">Reference proteome</keyword>
<dbReference type="Proteomes" id="UP000011715">
    <property type="component" value="Unassembled WGS sequence"/>
</dbReference>
<dbReference type="AlphaFoldDB" id="A0A0C4ECR6"/>
<feature type="region of interest" description="Disordered" evidence="1">
    <location>
        <begin position="1"/>
        <end position="146"/>
    </location>
</feature>
<feature type="compositionally biased region" description="Basic and acidic residues" evidence="1">
    <location>
        <begin position="1"/>
        <end position="25"/>
    </location>
</feature>
<dbReference type="VEuPathDB" id="FungiDB:MAPG_10499"/>
<feature type="compositionally biased region" description="Basic and acidic residues" evidence="1">
    <location>
        <begin position="31"/>
        <end position="44"/>
    </location>
</feature>
<dbReference type="EMBL" id="ADBL01002345">
    <property type="status" value="NOT_ANNOTATED_CDS"/>
    <property type="molecule type" value="Genomic_DNA"/>
</dbReference>
<protein>
    <recommendedName>
        <fullName evidence="2">DUF7357 domain-containing protein</fullName>
    </recommendedName>
</protein>
<name>A0A0C4ECR6_MAGP6</name>
<reference evidence="5" key="1">
    <citation type="submission" date="2010-05" db="EMBL/GenBank/DDBJ databases">
        <title>The genome sequence of Magnaporthe poae strain ATCC 64411.</title>
        <authorList>
            <person name="Ma L.-J."/>
            <person name="Dead R."/>
            <person name="Young S."/>
            <person name="Zeng Q."/>
            <person name="Koehrsen M."/>
            <person name="Alvarado L."/>
            <person name="Berlin A."/>
            <person name="Chapman S.B."/>
            <person name="Chen Z."/>
            <person name="Freedman E."/>
            <person name="Gellesch M."/>
            <person name="Goldberg J."/>
            <person name="Griggs A."/>
            <person name="Gujja S."/>
            <person name="Heilman E.R."/>
            <person name="Heiman D."/>
            <person name="Hepburn T."/>
            <person name="Howarth C."/>
            <person name="Jen D."/>
            <person name="Larson L."/>
            <person name="Mehta T."/>
            <person name="Neiman D."/>
            <person name="Pearson M."/>
            <person name="Roberts A."/>
            <person name="Saif S."/>
            <person name="Shea T."/>
            <person name="Shenoy N."/>
            <person name="Sisk P."/>
            <person name="Stolte C."/>
            <person name="Sykes S."/>
            <person name="Walk T."/>
            <person name="White J."/>
            <person name="Yandava C."/>
            <person name="Haas B."/>
            <person name="Nusbaum C."/>
            <person name="Birren B."/>
        </authorList>
    </citation>
    <scope>NUCLEOTIDE SEQUENCE [LARGE SCALE GENOMIC DNA]</scope>
    <source>
        <strain evidence="5">ATCC 64411 / 73-15</strain>
    </source>
</reference>
<gene>
    <name evidence="3" type="ORF">MAPG_10499</name>
</gene>
<dbReference type="OrthoDB" id="5368821at2759"/>
<reference evidence="4" key="4">
    <citation type="journal article" date="2015" name="G3 (Bethesda)">
        <title>Genome sequences of three phytopathogenic species of the Magnaporthaceae family of fungi.</title>
        <authorList>
            <person name="Okagaki L.H."/>
            <person name="Nunes C.C."/>
            <person name="Sailsbery J."/>
            <person name="Clay B."/>
            <person name="Brown D."/>
            <person name="John T."/>
            <person name="Oh Y."/>
            <person name="Young N."/>
            <person name="Fitzgerald M."/>
            <person name="Haas B.J."/>
            <person name="Zeng Q."/>
            <person name="Young S."/>
            <person name="Adiconis X."/>
            <person name="Fan L."/>
            <person name="Levin J.Z."/>
            <person name="Mitchell T.K."/>
            <person name="Okubara P.A."/>
            <person name="Farman M.L."/>
            <person name="Kohn L.M."/>
            <person name="Birren B."/>
            <person name="Ma L.-J."/>
            <person name="Dean R.A."/>
        </authorList>
    </citation>
    <scope>NUCLEOTIDE SEQUENCE</scope>
    <source>
        <strain evidence="4">ATCC 64411 / 73-15</strain>
    </source>
</reference>
<dbReference type="InterPro" id="IPR055781">
    <property type="entry name" value="DUF7357"/>
</dbReference>
<dbReference type="Pfam" id="PF24054">
    <property type="entry name" value="DUF7357"/>
    <property type="match status" value="1"/>
</dbReference>
<evidence type="ECO:0000313" key="4">
    <source>
        <dbReference type="EnsemblFungi" id="MAPG_10499T0"/>
    </source>
</evidence>
<evidence type="ECO:0000313" key="5">
    <source>
        <dbReference type="Proteomes" id="UP000011715"/>
    </source>
</evidence>
<reference evidence="3" key="3">
    <citation type="submission" date="2011-03" db="EMBL/GenBank/DDBJ databases">
        <title>Annotation of Magnaporthe poae ATCC 64411.</title>
        <authorList>
            <person name="Ma L.-J."/>
            <person name="Dead R."/>
            <person name="Young S.K."/>
            <person name="Zeng Q."/>
            <person name="Gargeya S."/>
            <person name="Fitzgerald M."/>
            <person name="Haas B."/>
            <person name="Abouelleil A."/>
            <person name="Alvarado L."/>
            <person name="Arachchi H.M."/>
            <person name="Berlin A."/>
            <person name="Brown A."/>
            <person name="Chapman S.B."/>
            <person name="Chen Z."/>
            <person name="Dunbar C."/>
            <person name="Freedman E."/>
            <person name="Gearin G."/>
            <person name="Gellesch M."/>
            <person name="Goldberg J."/>
            <person name="Griggs A."/>
            <person name="Gujja S."/>
            <person name="Heiman D."/>
            <person name="Howarth C."/>
            <person name="Larson L."/>
            <person name="Lui A."/>
            <person name="MacDonald P.J.P."/>
            <person name="Mehta T."/>
            <person name="Montmayeur A."/>
            <person name="Murphy C."/>
            <person name="Neiman D."/>
            <person name="Pearson M."/>
            <person name="Priest M."/>
            <person name="Roberts A."/>
            <person name="Saif S."/>
            <person name="Shea T."/>
            <person name="Shenoy N."/>
            <person name="Sisk P."/>
            <person name="Stolte C."/>
            <person name="Sykes S."/>
            <person name="Yandava C."/>
            <person name="Wortman J."/>
            <person name="Nusbaum C."/>
            <person name="Birren B."/>
        </authorList>
    </citation>
    <scope>NUCLEOTIDE SEQUENCE</scope>
    <source>
        <strain evidence="3">ATCC 64411</strain>
    </source>
</reference>
<accession>A0A0C4ECR6</accession>
<dbReference type="EnsemblFungi" id="MAPG_10499T0">
    <property type="protein sequence ID" value="MAPG_10499T0"/>
    <property type="gene ID" value="MAPG_10499"/>
</dbReference>
<sequence length="146" mass="16314">MTCDPAKHQARSEFESRARQSEGYEHQGSLDLKRDTNPARETASRKTRRRPPPFSSRTKRLISDLEKRTVSGRCQIGQDGKHLIDGPPLRQPRGRPAIQIPPRKRRRLLAQDPASPAADGGQDFSLYGSRRPACREASAAAHEVPV</sequence>
<evidence type="ECO:0000259" key="2">
    <source>
        <dbReference type="Pfam" id="PF24054"/>
    </source>
</evidence>
<evidence type="ECO:0000256" key="1">
    <source>
        <dbReference type="SAM" id="MobiDB-lite"/>
    </source>
</evidence>
<proteinExistence type="predicted"/>
<dbReference type="EMBL" id="GL876975">
    <property type="protein sequence ID" value="KLU90647.1"/>
    <property type="molecule type" value="Genomic_DNA"/>
</dbReference>
<organism evidence="4 5">
    <name type="scientific">Magnaporthiopsis poae (strain ATCC 64411 / 73-15)</name>
    <name type="common">Kentucky bluegrass fungus</name>
    <name type="synonym">Magnaporthe poae</name>
    <dbReference type="NCBI Taxonomy" id="644358"/>
    <lineage>
        <taxon>Eukaryota</taxon>
        <taxon>Fungi</taxon>
        <taxon>Dikarya</taxon>
        <taxon>Ascomycota</taxon>
        <taxon>Pezizomycotina</taxon>
        <taxon>Sordariomycetes</taxon>
        <taxon>Sordariomycetidae</taxon>
        <taxon>Magnaporthales</taxon>
        <taxon>Magnaporthaceae</taxon>
        <taxon>Magnaporthiopsis</taxon>
    </lineage>
</organism>